<evidence type="ECO:0000256" key="3">
    <source>
        <dbReference type="SAM" id="MobiDB-lite"/>
    </source>
</evidence>
<reference evidence="4 5" key="1">
    <citation type="submission" date="2020-05" db="EMBL/GenBank/DDBJ databases">
        <title>Aquincola sp. isolate from soil.</title>
        <authorList>
            <person name="Han J."/>
            <person name="Kim D.-U."/>
        </authorList>
    </citation>
    <scope>NUCLEOTIDE SEQUENCE [LARGE SCALE GENOMIC DNA]</scope>
    <source>
        <strain evidence="4 5">S2</strain>
    </source>
</reference>
<dbReference type="InterPro" id="IPR016772">
    <property type="entry name" value="UCP020408"/>
</dbReference>
<dbReference type="Proteomes" id="UP000737171">
    <property type="component" value="Unassembled WGS sequence"/>
</dbReference>
<accession>A0ABX2ESN8</accession>
<evidence type="ECO:0000313" key="4">
    <source>
        <dbReference type="EMBL" id="NRF71618.1"/>
    </source>
</evidence>
<feature type="coiled-coil region" evidence="2">
    <location>
        <begin position="14"/>
        <end position="68"/>
    </location>
</feature>
<keyword evidence="5" id="KW-1185">Reference proteome</keyword>
<dbReference type="Gene3D" id="3.40.1190.20">
    <property type="match status" value="1"/>
</dbReference>
<sequence>MRLRAELIGRDTALAQLREQIVALEQAAPELRTRFDLARENRGQAERIHALQRALLQARQEADRQRRRTDEAVADAAALRQAAPTAPAVAEPLPTLNHRAVLCVGGRSASVPTYRQVVESTGGRFLRHDGGEEDKVAQLDATLAAADLVICQTGCVSHDAYWRVKDHCKRTGKRCVFVANPSKAALERALVRVLSRIDGSQPADEAADGASAVETSDTNNGPSR</sequence>
<protein>
    <submittedName>
        <fullName evidence="4">DUF2325 domain-containing protein</fullName>
    </submittedName>
</protein>
<name>A0ABX2ESN8_9BURK</name>
<organism evidence="4 5">
    <name type="scientific">Pseudaquabacterium terrae</name>
    <dbReference type="NCBI Taxonomy" id="2732868"/>
    <lineage>
        <taxon>Bacteria</taxon>
        <taxon>Pseudomonadati</taxon>
        <taxon>Pseudomonadota</taxon>
        <taxon>Betaproteobacteria</taxon>
        <taxon>Burkholderiales</taxon>
        <taxon>Sphaerotilaceae</taxon>
        <taxon>Pseudaquabacterium</taxon>
    </lineage>
</organism>
<feature type="region of interest" description="Disordered" evidence="3">
    <location>
        <begin position="199"/>
        <end position="224"/>
    </location>
</feature>
<dbReference type="EMBL" id="JABRWJ010000012">
    <property type="protein sequence ID" value="NRF71618.1"/>
    <property type="molecule type" value="Genomic_DNA"/>
</dbReference>
<evidence type="ECO:0000313" key="5">
    <source>
        <dbReference type="Proteomes" id="UP000737171"/>
    </source>
</evidence>
<gene>
    <name evidence="4" type="ORF">HLB44_31985</name>
</gene>
<comment type="similarity">
    <text evidence="1">Belongs to the UPF0751 family.</text>
</comment>
<evidence type="ECO:0000256" key="2">
    <source>
        <dbReference type="SAM" id="Coils"/>
    </source>
</evidence>
<comment type="caution">
    <text evidence="4">The sequence shown here is derived from an EMBL/GenBank/DDBJ whole genome shotgun (WGS) entry which is preliminary data.</text>
</comment>
<dbReference type="InterPro" id="IPR029056">
    <property type="entry name" value="Ribokinase-like"/>
</dbReference>
<dbReference type="Pfam" id="PF10087">
    <property type="entry name" value="DUF2325"/>
    <property type="match status" value="1"/>
</dbReference>
<proteinExistence type="inferred from homology"/>
<feature type="compositionally biased region" description="Polar residues" evidence="3">
    <location>
        <begin position="213"/>
        <end position="224"/>
    </location>
</feature>
<evidence type="ECO:0000256" key="1">
    <source>
        <dbReference type="ARBA" id="ARBA00007189"/>
    </source>
</evidence>
<keyword evidence="2" id="KW-0175">Coiled coil</keyword>